<dbReference type="EMBL" id="JANIID010000027">
    <property type="protein sequence ID" value="MCQ8773099.1"/>
    <property type="molecule type" value="Genomic_DNA"/>
</dbReference>
<dbReference type="RefSeq" id="WP_256791214.1">
    <property type="nucleotide sequence ID" value="NZ_JANIID010000027.1"/>
</dbReference>
<gene>
    <name evidence="1" type="ORF">NQU55_25525</name>
</gene>
<proteinExistence type="predicted"/>
<comment type="caution">
    <text evidence="1">The sequence shown here is derived from an EMBL/GenBank/DDBJ whole genome shotgun (WGS) entry which is preliminary data.</text>
</comment>
<organism evidence="1 2">
    <name type="scientific">Streptomyces telluris</name>
    <dbReference type="NCBI Taxonomy" id="2720021"/>
    <lineage>
        <taxon>Bacteria</taxon>
        <taxon>Bacillati</taxon>
        <taxon>Actinomycetota</taxon>
        <taxon>Actinomycetes</taxon>
        <taxon>Kitasatosporales</taxon>
        <taxon>Streptomycetaceae</taxon>
        <taxon>Streptomyces</taxon>
    </lineage>
</organism>
<dbReference type="AlphaFoldDB" id="A0A9X2RPH2"/>
<evidence type="ECO:0000313" key="2">
    <source>
        <dbReference type="Proteomes" id="UP001142374"/>
    </source>
</evidence>
<protein>
    <submittedName>
        <fullName evidence="1">Uncharacterized protein</fullName>
    </submittedName>
</protein>
<reference evidence="1" key="1">
    <citation type="submission" date="2022-06" db="EMBL/GenBank/DDBJ databases">
        <title>WGS of actinobacteria.</title>
        <authorList>
            <person name="Thawai C."/>
        </authorList>
    </citation>
    <scope>NUCLEOTIDE SEQUENCE</scope>
    <source>
        <strain evidence="1">AA8</strain>
    </source>
</reference>
<sequence>MLRTLEITAEVVVPRHDEPFHNLHWQKQLELSLDCFICRRTDRTTLFRHGEEQALCSGSSDAEHPAAGRISAFDVTTEPERQILRTVIDFWWAPFQDKKRNQPAVAPTRAPWVRLYLGYLCPEARQTKSLGVQSNVQRPASENCTHCAHPLATSTQAPRIRLLT</sequence>
<dbReference type="Proteomes" id="UP001142374">
    <property type="component" value="Unassembled WGS sequence"/>
</dbReference>
<keyword evidence="2" id="KW-1185">Reference proteome</keyword>
<accession>A0A9X2RPH2</accession>
<name>A0A9X2RPH2_9ACTN</name>
<evidence type="ECO:0000313" key="1">
    <source>
        <dbReference type="EMBL" id="MCQ8773099.1"/>
    </source>
</evidence>